<evidence type="ECO:0000313" key="3">
    <source>
        <dbReference type="Proteomes" id="UP001231362"/>
    </source>
</evidence>
<protein>
    <recommendedName>
        <fullName evidence="1">NERD domain-containing protein</fullName>
    </recommendedName>
</protein>
<dbReference type="InterPro" id="IPR011528">
    <property type="entry name" value="NERD"/>
</dbReference>
<dbReference type="SUPFAM" id="SSF57783">
    <property type="entry name" value="Zinc beta-ribbon"/>
    <property type="match status" value="1"/>
</dbReference>
<feature type="domain" description="NERD" evidence="1">
    <location>
        <begin position="21"/>
        <end position="139"/>
    </location>
</feature>
<dbReference type="Pfam" id="PF01396">
    <property type="entry name" value="Zn_ribbon_Top1"/>
    <property type="match status" value="1"/>
</dbReference>
<dbReference type="RefSeq" id="WP_307151424.1">
    <property type="nucleotide sequence ID" value="NZ_JAUSTU010000017.1"/>
</dbReference>
<keyword evidence="3" id="KW-1185">Reference proteome</keyword>
<evidence type="ECO:0000313" key="2">
    <source>
        <dbReference type="EMBL" id="MDQ0156935.1"/>
    </source>
</evidence>
<dbReference type="Pfam" id="PF08378">
    <property type="entry name" value="NERD"/>
    <property type="match status" value="1"/>
</dbReference>
<dbReference type="Gene3D" id="3.30.65.10">
    <property type="entry name" value="Bacterial Topoisomerase I, domain 1"/>
    <property type="match status" value="1"/>
</dbReference>
<accession>A0ABT9V7L0</accession>
<reference evidence="2 3" key="1">
    <citation type="submission" date="2023-07" db="EMBL/GenBank/DDBJ databases">
        <title>Genomic Encyclopedia of Type Strains, Phase IV (KMG-IV): sequencing the most valuable type-strain genomes for metagenomic binning, comparative biology and taxonomic classification.</title>
        <authorList>
            <person name="Goeker M."/>
        </authorList>
    </citation>
    <scope>NUCLEOTIDE SEQUENCE [LARGE SCALE GENOMIC DNA]</scope>
    <source>
        <strain evidence="2 3">DSM 23948</strain>
    </source>
</reference>
<organism evidence="2 3">
    <name type="scientific">Anoxybacillus andreesenii</name>
    <dbReference type="NCBI Taxonomy" id="1325932"/>
    <lineage>
        <taxon>Bacteria</taxon>
        <taxon>Bacillati</taxon>
        <taxon>Bacillota</taxon>
        <taxon>Bacilli</taxon>
        <taxon>Bacillales</taxon>
        <taxon>Anoxybacillaceae</taxon>
        <taxon>Anoxybacillus</taxon>
    </lineage>
</organism>
<dbReference type="InterPro" id="IPR013498">
    <property type="entry name" value="Topo_IA_Znf"/>
</dbReference>
<comment type="caution">
    <text evidence="2">The sequence shown here is derived from an EMBL/GenBank/DDBJ whole genome shotgun (WGS) entry which is preliminary data.</text>
</comment>
<dbReference type="Proteomes" id="UP001231362">
    <property type="component" value="Unassembled WGS sequence"/>
</dbReference>
<proteinExistence type="predicted"/>
<sequence>MIYLIILFVMAACVVQLPVFKEYAKGGRVRHFLKTLNSDENYIVLHDLILATPNGKMTHIDHLVLSIYGVFVIETNNYKGRIGGEEKKKYWTQSLFGREKKFYSPIFQTYIHIHTLEQLIGCKPYVSIITFRPRVTIDQIHVTQDWLYITHDKQILKIIKQYKERLISQDELIRMENVILKNLVIDKNAINKKNLVEHSEKSVFAKARSCPKCGGKLVVGKGRYNAVSSCSNFPACRFVDKSG</sequence>
<dbReference type="EMBL" id="JAUSTU010000017">
    <property type="protein sequence ID" value="MDQ0156935.1"/>
    <property type="molecule type" value="Genomic_DNA"/>
</dbReference>
<evidence type="ECO:0000259" key="1">
    <source>
        <dbReference type="PROSITE" id="PS50965"/>
    </source>
</evidence>
<gene>
    <name evidence="2" type="ORF">J2S07_003260</name>
</gene>
<name>A0ABT9V7L0_9BACL</name>
<dbReference type="PROSITE" id="PS50965">
    <property type="entry name" value="NERD"/>
    <property type="match status" value="1"/>
</dbReference>